<accession>A0A1K0FP67</accession>
<dbReference type="AlphaFoldDB" id="A0A1K0FP67"/>
<evidence type="ECO:0000313" key="3">
    <source>
        <dbReference type="Proteomes" id="UP000182486"/>
    </source>
</evidence>
<feature type="transmembrane region" description="Helical" evidence="1">
    <location>
        <begin position="20"/>
        <end position="41"/>
    </location>
</feature>
<dbReference type="EMBL" id="MEIA01000096">
    <property type="protein sequence ID" value="OJF14496.1"/>
    <property type="molecule type" value="Genomic_DNA"/>
</dbReference>
<name>A0A1K0FP67_9ACTN</name>
<feature type="transmembrane region" description="Helical" evidence="1">
    <location>
        <begin position="47"/>
        <end position="65"/>
    </location>
</feature>
<keyword evidence="1" id="KW-1133">Transmembrane helix</keyword>
<dbReference type="InterPro" id="IPR049978">
    <property type="entry name" value="SCO6880-like"/>
</dbReference>
<dbReference type="NCBIfam" id="NF042935">
    <property type="entry name" value="SCO6880_fam"/>
    <property type="match status" value="1"/>
</dbReference>
<dbReference type="Proteomes" id="UP000182486">
    <property type="component" value="Unassembled WGS sequence"/>
</dbReference>
<protein>
    <recommendedName>
        <fullName evidence="4">Type VII secretion protein EccE</fullName>
    </recommendedName>
</protein>
<keyword evidence="1" id="KW-0812">Transmembrane</keyword>
<evidence type="ECO:0000313" key="2">
    <source>
        <dbReference type="EMBL" id="OJF14496.1"/>
    </source>
</evidence>
<comment type="caution">
    <text evidence="2">The sequence shown here is derived from an EMBL/GenBank/DDBJ whole genome shotgun (WGS) entry which is preliminary data.</text>
</comment>
<keyword evidence="3" id="KW-1185">Reference proteome</keyword>
<proteinExistence type="predicted"/>
<gene>
    <name evidence="2" type="ORF">BG844_09130</name>
</gene>
<reference evidence="2 3" key="1">
    <citation type="submission" date="2016-09" db="EMBL/GenBank/DDBJ databases">
        <title>Couchioplanes caeruleus draft genome sequence.</title>
        <authorList>
            <person name="Sheehan J."/>
            <person name="Caffrey P."/>
        </authorList>
    </citation>
    <scope>NUCLEOTIDE SEQUENCE [LARGE SCALE GENOMIC DNA]</scope>
    <source>
        <strain evidence="2 3">DSM 43634</strain>
    </source>
</reference>
<dbReference type="RefSeq" id="WP_071804516.1">
    <property type="nucleotide sequence ID" value="NZ_MEIA01000096.1"/>
</dbReference>
<evidence type="ECO:0000256" key="1">
    <source>
        <dbReference type="SAM" id="Phobius"/>
    </source>
</evidence>
<sequence length="483" mass="51280">MTTTKPRTYGNWRRGTGAGLLGLGPAGTLAMFGIGLLAVAMLAVSTLHALTTALIGVVVLAPLAVRVNGRTGLQVIAAHIAWWRGHSRRQHLYRSGVASRVTGHHQLPGILARSEVYTVETGRAGNLGVVVIPQSRHYTVTLRCSPEGRDLVDQSVIDHRVAHLAAWLDTLAREPGLVQAAVTVETTPDPGTQLAAEVATTTSPHAPDLARQVLDEVVRTYPAGAAMVETRVSLTYTAPPGRRTMSHEDICREVASRLPALHTGLSAAGAGGVQPMSPRGLAAVVRAAYDPAVALELARDPGAAPPWDAAGPVATKESWDSYRHDSGVSRTWGMVEAPRGVTFSNTFSRLTDPDPQLKRKRVTLLYRPYTPAEAVRLVESDKRDARFNASKKARPSARDLADLEAAEQAAQEEAAGAGMVRFTLLVTATVDSVDELAHADRLIASRAAEARMVLRPMYGAQAAAFAAGLPAGVVLPTHATIPF</sequence>
<organism evidence="2 3">
    <name type="scientific">Couchioplanes caeruleus subsp. caeruleus</name>
    <dbReference type="NCBI Taxonomy" id="56427"/>
    <lineage>
        <taxon>Bacteria</taxon>
        <taxon>Bacillati</taxon>
        <taxon>Actinomycetota</taxon>
        <taxon>Actinomycetes</taxon>
        <taxon>Micromonosporales</taxon>
        <taxon>Micromonosporaceae</taxon>
        <taxon>Couchioplanes</taxon>
    </lineage>
</organism>
<keyword evidence="1" id="KW-0472">Membrane</keyword>
<evidence type="ECO:0008006" key="4">
    <source>
        <dbReference type="Google" id="ProtNLM"/>
    </source>
</evidence>